<proteinExistence type="predicted"/>
<feature type="compositionally biased region" description="Basic and acidic residues" evidence="1">
    <location>
        <begin position="320"/>
        <end position="332"/>
    </location>
</feature>
<evidence type="ECO:0000313" key="2">
    <source>
        <dbReference type="EMBL" id="OLP59137.1"/>
    </source>
</evidence>
<accession>A0A1Q9AUK1</accession>
<dbReference type="EMBL" id="MKIP01000053">
    <property type="protein sequence ID" value="OLP59137.1"/>
    <property type="molecule type" value="Genomic_DNA"/>
</dbReference>
<reference evidence="2 3" key="1">
    <citation type="submission" date="2016-09" db="EMBL/GenBank/DDBJ databases">
        <title>Rhizobium sp. nov., a novel species isolated from the rice rhizosphere.</title>
        <authorList>
            <person name="Zhao J."/>
            <person name="Zhang X."/>
        </authorList>
    </citation>
    <scope>NUCLEOTIDE SEQUENCE [LARGE SCALE GENOMIC DNA]</scope>
    <source>
        <strain evidence="2 3">1.7048</strain>
    </source>
</reference>
<name>A0A1Q9AUK1_9HYPH</name>
<feature type="region of interest" description="Disordered" evidence="1">
    <location>
        <begin position="360"/>
        <end position="395"/>
    </location>
</feature>
<feature type="region of interest" description="Disordered" evidence="1">
    <location>
        <begin position="262"/>
        <end position="346"/>
    </location>
</feature>
<evidence type="ECO:0000313" key="3">
    <source>
        <dbReference type="Proteomes" id="UP000186364"/>
    </source>
</evidence>
<evidence type="ECO:0000256" key="1">
    <source>
        <dbReference type="SAM" id="MobiDB-lite"/>
    </source>
</evidence>
<feature type="compositionally biased region" description="Basic and acidic residues" evidence="1">
    <location>
        <begin position="262"/>
        <end position="312"/>
    </location>
</feature>
<dbReference type="Proteomes" id="UP000186364">
    <property type="component" value="Unassembled WGS sequence"/>
</dbReference>
<keyword evidence="3" id="KW-1185">Reference proteome</keyword>
<organism evidence="2 3">
    <name type="scientific">Xaviernesmea oryzae</name>
    <dbReference type="NCBI Taxonomy" id="464029"/>
    <lineage>
        <taxon>Bacteria</taxon>
        <taxon>Pseudomonadati</taxon>
        <taxon>Pseudomonadota</taxon>
        <taxon>Alphaproteobacteria</taxon>
        <taxon>Hyphomicrobiales</taxon>
        <taxon>Rhizobiaceae</taxon>
        <taxon>Rhizobium/Agrobacterium group</taxon>
        <taxon>Xaviernesmea</taxon>
    </lineage>
</organism>
<dbReference type="OrthoDB" id="8418607at2"/>
<gene>
    <name evidence="2" type="ORF">BJF93_04270</name>
</gene>
<dbReference type="RefSeq" id="WP_075628481.1">
    <property type="nucleotide sequence ID" value="NZ_FOAM01000004.1"/>
</dbReference>
<dbReference type="AlphaFoldDB" id="A0A1Q9AUK1"/>
<sequence>MITPLQSSAATVSKTLLQSILDSSQQRQAEKEARNKSSSTQDEMLKARIAASKSHAALNDKINAHFFGSQAHEESPLEKLAGRFISALGMKRQDGELDTDYGQRIKDGLYFMDRIGLDEALRAVKQGPSQELTLKRFGVKAADIRAVQEGTSEKPSEAALTITRFLTLNDIKQDSDEDDMSFSERVGYELGKARATLGKSVADVEKVSGLRALGVSAGEMAEAIQSPYGDTAKMIAKKLEDQTRDQKSDTREMQRAVQRLDDVANPKTKAELLLERDEPKDPTKLEDEKTRAEREDDIRAREAGEKLKDVQKVQDAVADINKEAAKTDRQEGENAPADEAVGPADAAEGADLLLTLAAGVENAKSADKTTATDSTRAETSGPEDQKSQDELEEEQLTLVALAGNQGSITGPAVAPPPEGKDDILVVAVDEIGIYDLLKHKTAKSSGNEPAQPKAA</sequence>
<feature type="region of interest" description="Disordered" evidence="1">
    <location>
        <begin position="23"/>
        <end position="43"/>
    </location>
</feature>
<feature type="compositionally biased region" description="Polar residues" evidence="1">
    <location>
        <begin position="368"/>
        <end position="378"/>
    </location>
</feature>
<protein>
    <submittedName>
        <fullName evidence="2">Uncharacterized protein</fullName>
    </submittedName>
</protein>
<comment type="caution">
    <text evidence="2">The sequence shown here is derived from an EMBL/GenBank/DDBJ whole genome shotgun (WGS) entry which is preliminary data.</text>
</comment>